<evidence type="ECO:0000259" key="3">
    <source>
        <dbReference type="Pfam" id="PF13439"/>
    </source>
</evidence>
<dbReference type="PANTHER" id="PTHR12526:SF600">
    <property type="entry name" value="GLYCOSYL TRANSFERASE GROUP 1"/>
    <property type="match status" value="1"/>
</dbReference>
<dbReference type="SUPFAM" id="SSF53756">
    <property type="entry name" value="UDP-Glycosyltransferase/glycogen phosphorylase"/>
    <property type="match status" value="1"/>
</dbReference>
<keyword evidence="1" id="KW-0328">Glycosyltransferase</keyword>
<evidence type="ECO:0000256" key="2">
    <source>
        <dbReference type="ARBA" id="ARBA00022679"/>
    </source>
</evidence>
<gene>
    <name evidence="4" type="ORF">GCM10025789_11140</name>
</gene>
<dbReference type="Pfam" id="PF13692">
    <property type="entry name" value="Glyco_trans_1_4"/>
    <property type="match status" value="1"/>
</dbReference>
<dbReference type="InterPro" id="IPR028098">
    <property type="entry name" value="Glyco_trans_4-like_N"/>
</dbReference>
<keyword evidence="5" id="KW-1185">Reference proteome</keyword>
<keyword evidence="2" id="KW-0808">Transferase</keyword>
<reference evidence="5" key="1">
    <citation type="journal article" date="2019" name="Int. J. Syst. Evol. Microbiol.">
        <title>The Global Catalogue of Microorganisms (GCM) 10K type strain sequencing project: providing services to taxonomists for standard genome sequencing and annotation.</title>
        <authorList>
            <consortium name="The Broad Institute Genomics Platform"/>
            <consortium name="The Broad Institute Genome Sequencing Center for Infectious Disease"/>
            <person name="Wu L."/>
            <person name="Ma J."/>
        </authorList>
    </citation>
    <scope>NUCLEOTIDE SEQUENCE [LARGE SCALE GENOMIC DNA]</scope>
    <source>
        <strain evidence="5">JCM 19125</strain>
    </source>
</reference>
<dbReference type="PANTHER" id="PTHR12526">
    <property type="entry name" value="GLYCOSYLTRANSFERASE"/>
    <property type="match status" value="1"/>
</dbReference>
<evidence type="ECO:0000313" key="4">
    <source>
        <dbReference type="EMBL" id="GAA4895432.1"/>
    </source>
</evidence>
<dbReference type="Gene3D" id="3.40.50.2000">
    <property type="entry name" value="Glycogen Phosphorylase B"/>
    <property type="match status" value="2"/>
</dbReference>
<evidence type="ECO:0000256" key="1">
    <source>
        <dbReference type="ARBA" id="ARBA00022676"/>
    </source>
</evidence>
<name>A0ABP9F8S4_9ACTN</name>
<accession>A0ABP9F8S4</accession>
<evidence type="ECO:0000313" key="5">
    <source>
        <dbReference type="Proteomes" id="UP001501521"/>
    </source>
</evidence>
<proteinExistence type="predicted"/>
<dbReference type="Proteomes" id="UP001501521">
    <property type="component" value="Unassembled WGS sequence"/>
</dbReference>
<dbReference type="Pfam" id="PF13439">
    <property type="entry name" value="Glyco_transf_4"/>
    <property type="match status" value="1"/>
</dbReference>
<comment type="caution">
    <text evidence="4">The sequence shown here is derived from an EMBL/GenBank/DDBJ whole genome shotgun (WGS) entry which is preliminary data.</text>
</comment>
<organism evidence="4 5">
    <name type="scientific">Tessaracoccus lubricantis</name>
    <dbReference type="NCBI Taxonomy" id="545543"/>
    <lineage>
        <taxon>Bacteria</taxon>
        <taxon>Bacillati</taxon>
        <taxon>Actinomycetota</taxon>
        <taxon>Actinomycetes</taxon>
        <taxon>Propionibacteriales</taxon>
        <taxon>Propionibacteriaceae</taxon>
        <taxon>Tessaracoccus</taxon>
    </lineage>
</organism>
<protein>
    <submittedName>
        <fullName evidence="4">Glycogen synthase</fullName>
    </submittedName>
</protein>
<sequence>MKILMLVATSVATDTRVLREARTLVDAGHTVHIIGRSVPADFVPGDGITVSSVGTSSVFRSEGGPSLAGRKLPPHLRFARWLLLPEHRRSSFGRWAAGAVKDAQAREFDVVHAHDFTALAAGDQLARERKVPLVYDSHELWTGLPREFRPTPLADAREKRVEAECGGRASAIITVGDGVADALKGVHGWDDVTVVRNTFPLRDSHPAVPEQPTGLVYAGRIAAYRELETIAAASRHVDLPITLCGPADQTWLTSFDPGRVTVLGALPLEEASALMSAAGLCLVTHSDKWTNHCLALPNKLFHAISLGLPVVATDVGELGKVVRQHQLGTLYAPGDAADLARAIREAVADFPRYVCNVEAARPALCWDADAARLRAVYEKLGSAQADDRGEG</sequence>
<dbReference type="EMBL" id="BAABLV010000018">
    <property type="protein sequence ID" value="GAA4895432.1"/>
    <property type="molecule type" value="Genomic_DNA"/>
</dbReference>
<feature type="domain" description="Glycosyltransferase subfamily 4-like N-terminal" evidence="3">
    <location>
        <begin position="15"/>
        <end position="197"/>
    </location>
</feature>
<dbReference type="RefSeq" id="WP_345580227.1">
    <property type="nucleotide sequence ID" value="NZ_BAABLV010000018.1"/>
</dbReference>